<dbReference type="Pfam" id="PF02833">
    <property type="entry name" value="DHHA2"/>
    <property type="match status" value="1"/>
</dbReference>
<dbReference type="OrthoDB" id="374045at2759"/>
<dbReference type="SMART" id="SM01131">
    <property type="entry name" value="DHHA2"/>
    <property type="match status" value="1"/>
</dbReference>
<feature type="region of interest" description="Disordered" evidence="5">
    <location>
        <begin position="457"/>
        <end position="477"/>
    </location>
</feature>
<accession>A0A8H3YJ26</accession>
<evidence type="ECO:0000256" key="2">
    <source>
        <dbReference type="ARBA" id="ARBA00022723"/>
    </source>
</evidence>
<dbReference type="Pfam" id="PF01368">
    <property type="entry name" value="DHH"/>
    <property type="match status" value="1"/>
</dbReference>
<dbReference type="Gene3D" id="3.90.1640.10">
    <property type="entry name" value="inorganic pyrophosphatase (n-terminal core)"/>
    <property type="match status" value="1"/>
</dbReference>
<dbReference type="PANTHER" id="PTHR12112:SF39">
    <property type="entry name" value="EG:152A3.5 PROTEIN (FBGN0003116_PN PROTEIN)"/>
    <property type="match status" value="1"/>
</dbReference>
<dbReference type="GO" id="GO:0046872">
    <property type="term" value="F:metal ion binding"/>
    <property type="evidence" value="ECO:0007669"/>
    <property type="project" value="UniProtKB-KW"/>
</dbReference>
<dbReference type="GO" id="GO:0005737">
    <property type="term" value="C:cytoplasm"/>
    <property type="evidence" value="ECO:0007669"/>
    <property type="project" value="InterPro"/>
</dbReference>
<dbReference type="GO" id="GO:0004309">
    <property type="term" value="F:exopolyphosphatase activity"/>
    <property type="evidence" value="ECO:0007669"/>
    <property type="project" value="TreeGrafter"/>
</dbReference>
<evidence type="ECO:0000313" key="9">
    <source>
        <dbReference type="Proteomes" id="UP000620104"/>
    </source>
</evidence>
<evidence type="ECO:0000256" key="1">
    <source>
        <dbReference type="ARBA" id="ARBA00001936"/>
    </source>
</evidence>
<protein>
    <recommendedName>
        <fullName evidence="7">DHHA2 domain-containing protein</fullName>
    </recommendedName>
</protein>
<sequence>MARHLCLLLLLVVCSLFVSTLLAPPWLFPRTDKSMRLCRPLRLDKLRSYGWSAPCQASTRTTTTTATMTATMNAGQQTDGSLVRFLREQKRAFLGALERGDAHGWVVVMGNEAGDLDSLASSIAYASLASTLSTEHTLPLLLTPRKYMSLRPENALALNKALIPADTQHDIFLHLEELPVEARTLARLGVKFALVDHNTLLPPFRGDGQPGETETEDPVVAIIDHHADDGNHAGARPRVIQIPTGSTTSLVTMFFKEQWQRALDASPPPREAPPPELATLLLSGILIDTSALKAGLNAKTTPTDRAAAEFLSRVGATNVGQNNLQQQEGARPQQDAGMTVADLEAGKLPSSVAAWAEQLFAAKNDVSRLSTHDLLFRDYKEYAMPTSARGDVLTVGLSTVPLALASWLSRDQHAAAAAAAAAGIDPGWKPFMLAMDAWMHERNLDVAGVLTTFNDPLAPPSPGASPTTTTTKTKGKHRRELALFVRARGEPASPRSVSRARAIAEALIEGVNAAGDVLDVDVWKPSKPFKNTEAGEALVQGLEDELMRPQRVGGGDEATRFGCVWRQGNASSTRKQVAPLIKEIIAGIPGPETSGL</sequence>
<keyword evidence="4" id="KW-0464">Manganese</keyword>
<feature type="chain" id="PRO_5034824549" description="DHHA2 domain-containing protein" evidence="6">
    <location>
        <begin position="23"/>
        <end position="596"/>
    </location>
</feature>
<keyword evidence="6" id="KW-0732">Signal</keyword>
<proteinExistence type="predicted"/>
<dbReference type="AlphaFoldDB" id="A0A8H3YJ26"/>
<dbReference type="Gene3D" id="3.10.310.20">
    <property type="entry name" value="DHHA2 domain"/>
    <property type="match status" value="1"/>
</dbReference>
<keyword evidence="9" id="KW-1185">Reference proteome</keyword>
<evidence type="ECO:0000259" key="7">
    <source>
        <dbReference type="SMART" id="SM01131"/>
    </source>
</evidence>
<evidence type="ECO:0000256" key="5">
    <source>
        <dbReference type="SAM" id="MobiDB-lite"/>
    </source>
</evidence>
<keyword evidence="3" id="KW-0378">Hydrolase</keyword>
<dbReference type="SUPFAM" id="SSF64182">
    <property type="entry name" value="DHH phosphoesterases"/>
    <property type="match status" value="1"/>
</dbReference>
<dbReference type="InterPro" id="IPR001667">
    <property type="entry name" value="DDH_dom"/>
</dbReference>
<dbReference type="PANTHER" id="PTHR12112">
    <property type="entry name" value="BNIP - RELATED"/>
    <property type="match status" value="1"/>
</dbReference>
<dbReference type="EMBL" id="BLZA01000049">
    <property type="protein sequence ID" value="GHJ89742.1"/>
    <property type="molecule type" value="Genomic_DNA"/>
</dbReference>
<dbReference type="InterPro" id="IPR038763">
    <property type="entry name" value="DHH_sf"/>
</dbReference>
<organism evidence="8 9">
    <name type="scientific">Naganishia liquefaciens</name>
    <dbReference type="NCBI Taxonomy" id="104408"/>
    <lineage>
        <taxon>Eukaryota</taxon>
        <taxon>Fungi</taxon>
        <taxon>Dikarya</taxon>
        <taxon>Basidiomycota</taxon>
        <taxon>Agaricomycotina</taxon>
        <taxon>Tremellomycetes</taxon>
        <taxon>Filobasidiales</taxon>
        <taxon>Filobasidiaceae</taxon>
        <taxon>Naganishia</taxon>
    </lineage>
</organism>
<comment type="cofactor">
    <cofactor evidence="1">
        <name>Mn(2+)</name>
        <dbReference type="ChEBI" id="CHEBI:29035"/>
    </cofactor>
</comment>
<comment type="caution">
    <text evidence="8">The sequence shown here is derived from an EMBL/GenBank/DDBJ whole genome shotgun (WGS) entry which is preliminary data.</text>
</comment>
<evidence type="ECO:0000256" key="4">
    <source>
        <dbReference type="ARBA" id="ARBA00023211"/>
    </source>
</evidence>
<name>A0A8H3YJ26_9TREE</name>
<evidence type="ECO:0000256" key="6">
    <source>
        <dbReference type="SAM" id="SignalP"/>
    </source>
</evidence>
<gene>
    <name evidence="8" type="ORF">NliqN6_6144</name>
</gene>
<dbReference type="InterPro" id="IPR004097">
    <property type="entry name" value="DHHA2"/>
</dbReference>
<dbReference type="InterPro" id="IPR038222">
    <property type="entry name" value="DHHA2_dom_sf"/>
</dbReference>
<evidence type="ECO:0000256" key="3">
    <source>
        <dbReference type="ARBA" id="ARBA00022801"/>
    </source>
</evidence>
<feature type="signal peptide" evidence="6">
    <location>
        <begin position="1"/>
        <end position="22"/>
    </location>
</feature>
<evidence type="ECO:0000313" key="8">
    <source>
        <dbReference type="EMBL" id="GHJ89742.1"/>
    </source>
</evidence>
<feature type="domain" description="DHHA2" evidence="7">
    <location>
        <begin position="356"/>
        <end position="585"/>
    </location>
</feature>
<keyword evidence="2" id="KW-0479">Metal-binding</keyword>
<reference evidence="8" key="1">
    <citation type="submission" date="2020-07" db="EMBL/GenBank/DDBJ databases">
        <title>Draft Genome Sequence of a Deep-Sea Yeast, Naganishia (Cryptococcus) liquefaciens strain N6.</title>
        <authorList>
            <person name="Han Y.W."/>
            <person name="Kajitani R."/>
            <person name="Morimoto H."/>
            <person name="Parhat M."/>
            <person name="Tsubouchi H."/>
            <person name="Bakenova O."/>
            <person name="Ogata M."/>
            <person name="Argunhan B."/>
            <person name="Aoki R."/>
            <person name="Kajiwara S."/>
            <person name="Itoh T."/>
            <person name="Iwasaki H."/>
        </authorList>
    </citation>
    <scope>NUCLEOTIDE SEQUENCE</scope>
    <source>
        <strain evidence="8">N6</strain>
    </source>
</reference>
<dbReference type="Proteomes" id="UP000620104">
    <property type="component" value="Unassembled WGS sequence"/>
</dbReference>